<feature type="transmembrane region" description="Helical" evidence="7">
    <location>
        <begin position="188"/>
        <end position="208"/>
    </location>
</feature>
<sequence length="374" mass="42537">MISKGFKDGHFQIGEGSISGTIACMLAILSFLGVLAFHFPEYLTTPELRQSYNVDIIRSLIFVALVVSGSLGLLNFIRNKNKRFGFVAWVFVSLAIAFGGHQVEVEPFANHKVSLGLDWFILDLLGSTLIFIFIEKWLPHKPEQPILRPEWQGDLNHFLVNHLAIGFVLLVTNQFVQSTFSWAISSTVQSFIAGLPFVLQLLLILLVADLMQYAAHRAYHEIPFLWRFHSVHHSAKHLDWLAGSRQHMFELIATRCLVLTPIFILGFSKDIISIYVIIVGVQAVFNHANVQVNFGWLRYLIVSPQFHHWHHASDKAAIDRNYAAHFSFLDYLFGTAVRGQKEWPEQYGVVGDYMPVGMFKQQLYPLGLAKKDTK</sequence>
<keyword evidence="4" id="KW-0560">Oxidoreductase</keyword>
<proteinExistence type="predicted"/>
<gene>
    <name evidence="9" type="ORF">NE536_19445</name>
</gene>
<dbReference type="GO" id="GO:0050479">
    <property type="term" value="F:glyceryl-ether monooxygenase activity"/>
    <property type="evidence" value="ECO:0007669"/>
    <property type="project" value="TreeGrafter"/>
</dbReference>
<feature type="transmembrane region" description="Helical" evidence="7">
    <location>
        <begin position="155"/>
        <end position="176"/>
    </location>
</feature>
<dbReference type="PANTHER" id="PTHR21624">
    <property type="entry name" value="STEROL DESATURASE-RELATED PROTEIN"/>
    <property type="match status" value="1"/>
</dbReference>
<accession>A0A9X2WY49</accession>
<evidence type="ECO:0000256" key="7">
    <source>
        <dbReference type="SAM" id="Phobius"/>
    </source>
</evidence>
<evidence type="ECO:0000313" key="9">
    <source>
        <dbReference type="EMBL" id="MCT7947528.1"/>
    </source>
</evidence>
<keyword evidence="10" id="KW-1185">Reference proteome</keyword>
<evidence type="ECO:0000256" key="3">
    <source>
        <dbReference type="ARBA" id="ARBA00022989"/>
    </source>
</evidence>
<evidence type="ECO:0000256" key="4">
    <source>
        <dbReference type="ARBA" id="ARBA00023002"/>
    </source>
</evidence>
<evidence type="ECO:0000256" key="5">
    <source>
        <dbReference type="ARBA" id="ARBA00023098"/>
    </source>
</evidence>
<feature type="transmembrane region" description="Helical" evidence="7">
    <location>
        <begin position="59"/>
        <end position="77"/>
    </location>
</feature>
<keyword evidence="3 7" id="KW-1133">Transmembrane helix</keyword>
<dbReference type="GO" id="GO:0008610">
    <property type="term" value="P:lipid biosynthetic process"/>
    <property type="evidence" value="ECO:0007669"/>
    <property type="project" value="InterPro"/>
</dbReference>
<feature type="transmembrane region" description="Helical" evidence="7">
    <location>
        <begin position="20"/>
        <end position="39"/>
    </location>
</feature>
<evidence type="ECO:0000256" key="6">
    <source>
        <dbReference type="ARBA" id="ARBA00023136"/>
    </source>
</evidence>
<keyword evidence="2 7" id="KW-0812">Transmembrane</keyword>
<name>A0A9X2WY49_9GAMM</name>
<feature type="transmembrane region" description="Helical" evidence="7">
    <location>
        <begin position="115"/>
        <end position="134"/>
    </location>
</feature>
<dbReference type="GO" id="GO:0012505">
    <property type="term" value="C:endomembrane system"/>
    <property type="evidence" value="ECO:0007669"/>
    <property type="project" value="UniProtKB-SubCell"/>
</dbReference>
<evidence type="ECO:0000256" key="1">
    <source>
        <dbReference type="ARBA" id="ARBA00004127"/>
    </source>
</evidence>
<keyword evidence="5" id="KW-0443">Lipid metabolism</keyword>
<dbReference type="EMBL" id="JAMTCC010000044">
    <property type="protein sequence ID" value="MCT7947528.1"/>
    <property type="molecule type" value="Genomic_DNA"/>
</dbReference>
<dbReference type="GO" id="GO:0016020">
    <property type="term" value="C:membrane"/>
    <property type="evidence" value="ECO:0007669"/>
    <property type="project" value="GOC"/>
</dbReference>
<dbReference type="InterPro" id="IPR006694">
    <property type="entry name" value="Fatty_acid_hydroxylase"/>
</dbReference>
<evidence type="ECO:0000259" key="8">
    <source>
        <dbReference type="Pfam" id="PF04116"/>
    </source>
</evidence>
<dbReference type="Proteomes" id="UP001155604">
    <property type="component" value="Unassembled WGS sequence"/>
</dbReference>
<dbReference type="PANTHER" id="PTHR21624:SF1">
    <property type="entry name" value="ALKYLGLYCEROL MONOOXYGENASE"/>
    <property type="match status" value="1"/>
</dbReference>
<organism evidence="9 10">
    <name type="scientific">Shewanella septentrionalis</name>
    <dbReference type="NCBI Taxonomy" id="2952223"/>
    <lineage>
        <taxon>Bacteria</taxon>
        <taxon>Pseudomonadati</taxon>
        <taxon>Pseudomonadota</taxon>
        <taxon>Gammaproteobacteria</taxon>
        <taxon>Alteromonadales</taxon>
        <taxon>Shewanellaceae</taxon>
        <taxon>Shewanella</taxon>
    </lineage>
</organism>
<dbReference type="Pfam" id="PF04116">
    <property type="entry name" value="FA_hydroxylase"/>
    <property type="match status" value="1"/>
</dbReference>
<reference evidence="9" key="1">
    <citation type="journal article" date="2023" name="Int. J. Syst. Evol. Microbiol.">
        <title>&lt;i&gt;Shewanella septentrionalis&lt;/i&gt; sp. nov. and &lt;i&gt;Shewanella holmiensis&lt;/i&gt; sp. nov., isolated from Baltic Sea water and sediments.</title>
        <authorList>
            <person name="Martin-Rodriguez A.J."/>
            <person name="Thorell K."/>
            <person name="Joffre E."/>
            <person name="Jensie-Markopoulos S."/>
            <person name="Moore E.R.B."/>
            <person name="Sjoling A."/>
        </authorList>
    </citation>
    <scope>NUCLEOTIDE SEQUENCE</scope>
    <source>
        <strain evidence="9">SP1W3</strain>
    </source>
</reference>
<keyword evidence="6 7" id="KW-0472">Membrane</keyword>
<evidence type="ECO:0000256" key="2">
    <source>
        <dbReference type="ARBA" id="ARBA00022692"/>
    </source>
</evidence>
<comment type="subcellular location">
    <subcellularLocation>
        <location evidence="1">Endomembrane system</location>
        <topology evidence="1">Multi-pass membrane protein</topology>
    </subcellularLocation>
</comment>
<dbReference type="GO" id="GO:0006643">
    <property type="term" value="P:membrane lipid metabolic process"/>
    <property type="evidence" value="ECO:0007669"/>
    <property type="project" value="TreeGrafter"/>
</dbReference>
<dbReference type="InterPro" id="IPR051689">
    <property type="entry name" value="Sterol_desaturase/TMEM195"/>
</dbReference>
<evidence type="ECO:0000313" key="10">
    <source>
        <dbReference type="Proteomes" id="UP001155604"/>
    </source>
</evidence>
<comment type="caution">
    <text evidence="9">The sequence shown here is derived from an EMBL/GenBank/DDBJ whole genome shotgun (WGS) entry which is preliminary data.</text>
</comment>
<protein>
    <submittedName>
        <fullName evidence="9">Sterol desaturase family protein</fullName>
    </submittedName>
</protein>
<dbReference type="AlphaFoldDB" id="A0A9X2WY49"/>
<feature type="transmembrane region" description="Helical" evidence="7">
    <location>
        <begin position="84"/>
        <end position="103"/>
    </location>
</feature>
<feature type="domain" description="Fatty acid hydroxylase" evidence="8">
    <location>
        <begin position="202"/>
        <end position="335"/>
    </location>
</feature>
<dbReference type="GO" id="GO:0005506">
    <property type="term" value="F:iron ion binding"/>
    <property type="evidence" value="ECO:0007669"/>
    <property type="project" value="InterPro"/>
</dbReference>